<sequence>MDDTTYKINMMNALDVCDFRYVGHELLWIPVAQPVRYELATSMSYWYREIVADGVFADIFHEYVPEYSTICNPFLILFSDECVSSTKSLTFKSLVGPALLCVVFALIALLFDLRENGWSNFKNICTMQFGVKGAYQQAFDLAQAEPVEDDDAIDIPKHISEFHARYKKGHADIMKRLDILSGIAEEDMDSRLLCDE</sequence>
<evidence type="ECO:0000313" key="2">
    <source>
        <dbReference type="EMBL" id="CAD9432193.1"/>
    </source>
</evidence>
<keyword evidence="1" id="KW-0812">Transmembrane</keyword>
<gene>
    <name evidence="2" type="ORF">DSPE1174_LOCUS16316</name>
</gene>
<dbReference type="EMBL" id="HBGS01031838">
    <property type="protein sequence ID" value="CAD9432193.1"/>
    <property type="molecule type" value="Transcribed_RNA"/>
</dbReference>
<name>A0A7S2CQE6_9STRA</name>
<keyword evidence="1" id="KW-0472">Membrane</keyword>
<organism evidence="2">
    <name type="scientific">Octactis speculum</name>
    <dbReference type="NCBI Taxonomy" id="3111310"/>
    <lineage>
        <taxon>Eukaryota</taxon>
        <taxon>Sar</taxon>
        <taxon>Stramenopiles</taxon>
        <taxon>Ochrophyta</taxon>
        <taxon>Dictyochophyceae</taxon>
        <taxon>Dictyochales</taxon>
        <taxon>Dictyochaceae</taxon>
        <taxon>Octactis</taxon>
    </lineage>
</organism>
<feature type="transmembrane region" description="Helical" evidence="1">
    <location>
        <begin position="94"/>
        <end position="113"/>
    </location>
</feature>
<reference evidence="2" key="1">
    <citation type="submission" date="2021-01" db="EMBL/GenBank/DDBJ databases">
        <authorList>
            <person name="Corre E."/>
            <person name="Pelletier E."/>
            <person name="Niang G."/>
            <person name="Scheremetjew M."/>
            <person name="Finn R."/>
            <person name="Kale V."/>
            <person name="Holt S."/>
            <person name="Cochrane G."/>
            <person name="Meng A."/>
            <person name="Brown T."/>
            <person name="Cohen L."/>
        </authorList>
    </citation>
    <scope>NUCLEOTIDE SEQUENCE</scope>
    <source>
        <strain evidence="2">CCMP1381</strain>
    </source>
</reference>
<protein>
    <submittedName>
        <fullName evidence="2">Uncharacterized protein</fullName>
    </submittedName>
</protein>
<keyword evidence="1" id="KW-1133">Transmembrane helix</keyword>
<evidence type="ECO:0000256" key="1">
    <source>
        <dbReference type="SAM" id="Phobius"/>
    </source>
</evidence>
<dbReference type="AlphaFoldDB" id="A0A7S2CQE6"/>
<proteinExistence type="predicted"/>
<accession>A0A7S2CQE6</accession>